<sequence length="74" mass="8305">MQKLLRILTKILAGSFLNPLDLSLRHPKWKGFSTSHCTHTPPPLLVEQLLLIMYLSGSSSPVRGQKVFHHVVSC</sequence>
<proteinExistence type="predicted"/>
<dbReference type="Gramene" id="Pp3c20_17940V3.1">
    <property type="protein sequence ID" value="PAC:32947529.CDS.1"/>
    <property type="gene ID" value="Pp3c20_17940"/>
</dbReference>
<reference evidence="1 3" key="2">
    <citation type="journal article" date="2018" name="Plant J.">
        <title>The Physcomitrella patens chromosome-scale assembly reveals moss genome structure and evolution.</title>
        <authorList>
            <person name="Lang D."/>
            <person name="Ullrich K.K."/>
            <person name="Murat F."/>
            <person name="Fuchs J."/>
            <person name="Jenkins J."/>
            <person name="Haas F.B."/>
            <person name="Piednoel M."/>
            <person name="Gundlach H."/>
            <person name="Van Bel M."/>
            <person name="Meyberg R."/>
            <person name="Vives C."/>
            <person name="Morata J."/>
            <person name="Symeonidi A."/>
            <person name="Hiss M."/>
            <person name="Muchero W."/>
            <person name="Kamisugi Y."/>
            <person name="Saleh O."/>
            <person name="Blanc G."/>
            <person name="Decker E.L."/>
            <person name="van Gessel N."/>
            <person name="Grimwood J."/>
            <person name="Hayes R.D."/>
            <person name="Graham S.W."/>
            <person name="Gunter L.E."/>
            <person name="McDaniel S.F."/>
            <person name="Hoernstein S.N.W."/>
            <person name="Larsson A."/>
            <person name="Li F.W."/>
            <person name="Perroud P.F."/>
            <person name="Phillips J."/>
            <person name="Ranjan P."/>
            <person name="Rokshar D.S."/>
            <person name="Rothfels C.J."/>
            <person name="Schneider L."/>
            <person name="Shu S."/>
            <person name="Stevenson D.W."/>
            <person name="Thummler F."/>
            <person name="Tillich M."/>
            <person name="Villarreal Aguilar J.C."/>
            <person name="Widiez T."/>
            <person name="Wong G.K."/>
            <person name="Wymore A."/>
            <person name="Zhang Y."/>
            <person name="Zimmer A.D."/>
            <person name="Quatrano R.S."/>
            <person name="Mayer K.F.X."/>
            <person name="Goodstein D."/>
            <person name="Casacuberta J.M."/>
            <person name="Vandepoele K."/>
            <person name="Reski R."/>
            <person name="Cuming A.C."/>
            <person name="Tuskan G.A."/>
            <person name="Maumus F."/>
            <person name="Salse J."/>
            <person name="Schmutz J."/>
            <person name="Rensing S.A."/>
        </authorList>
    </citation>
    <scope>NUCLEOTIDE SEQUENCE [LARGE SCALE GENOMIC DNA]</scope>
    <source>
        <strain evidence="2 3">cv. Gransden 2004</strain>
    </source>
</reference>
<dbReference type="EMBL" id="ABEU02000020">
    <property type="protein sequence ID" value="PNR33340.1"/>
    <property type="molecule type" value="Genomic_DNA"/>
</dbReference>
<dbReference type="AlphaFoldDB" id="A0A2K1IVN9"/>
<accession>A0A2K1IVN9</accession>
<dbReference type="Proteomes" id="UP000006727">
    <property type="component" value="Chromosome 20"/>
</dbReference>
<name>A0A2K1IVN9_PHYPA</name>
<dbReference type="InParanoid" id="A0A2K1IVN9"/>
<keyword evidence="3" id="KW-1185">Reference proteome</keyword>
<evidence type="ECO:0000313" key="3">
    <source>
        <dbReference type="Proteomes" id="UP000006727"/>
    </source>
</evidence>
<gene>
    <name evidence="1" type="ORF">PHYPA_025283</name>
</gene>
<dbReference type="EnsemblPlants" id="Pp3c20_17940V3.1">
    <property type="protein sequence ID" value="PAC:32947529.CDS.1"/>
    <property type="gene ID" value="Pp3c20_17940"/>
</dbReference>
<evidence type="ECO:0000313" key="2">
    <source>
        <dbReference type="EnsemblPlants" id="PAC:32947529.CDS.1"/>
    </source>
</evidence>
<protein>
    <submittedName>
        <fullName evidence="1 2">Uncharacterized protein</fullName>
    </submittedName>
</protein>
<reference evidence="2" key="3">
    <citation type="submission" date="2020-12" db="UniProtKB">
        <authorList>
            <consortium name="EnsemblPlants"/>
        </authorList>
    </citation>
    <scope>IDENTIFICATION</scope>
</reference>
<organism evidence="1">
    <name type="scientific">Physcomitrium patens</name>
    <name type="common">Spreading-leaved earth moss</name>
    <name type="synonym">Physcomitrella patens</name>
    <dbReference type="NCBI Taxonomy" id="3218"/>
    <lineage>
        <taxon>Eukaryota</taxon>
        <taxon>Viridiplantae</taxon>
        <taxon>Streptophyta</taxon>
        <taxon>Embryophyta</taxon>
        <taxon>Bryophyta</taxon>
        <taxon>Bryophytina</taxon>
        <taxon>Bryopsida</taxon>
        <taxon>Funariidae</taxon>
        <taxon>Funariales</taxon>
        <taxon>Funariaceae</taxon>
        <taxon>Physcomitrium</taxon>
    </lineage>
</organism>
<reference evidence="1 3" key="1">
    <citation type="journal article" date="2008" name="Science">
        <title>The Physcomitrella genome reveals evolutionary insights into the conquest of land by plants.</title>
        <authorList>
            <person name="Rensing S."/>
            <person name="Lang D."/>
            <person name="Zimmer A."/>
            <person name="Terry A."/>
            <person name="Salamov A."/>
            <person name="Shapiro H."/>
            <person name="Nishiyama T."/>
            <person name="Perroud P.-F."/>
            <person name="Lindquist E."/>
            <person name="Kamisugi Y."/>
            <person name="Tanahashi T."/>
            <person name="Sakakibara K."/>
            <person name="Fujita T."/>
            <person name="Oishi K."/>
            <person name="Shin-I T."/>
            <person name="Kuroki Y."/>
            <person name="Toyoda A."/>
            <person name="Suzuki Y."/>
            <person name="Hashimoto A."/>
            <person name="Yamaguchi K."/>
            <person name="Sugano A."/>
            <person name="Kohara Y."/>
            <person name="Fujiyama A."/>
            <person name="Anterola A."/>
            <person name="Aoki S."/>
            <person name="Ashton N."/>
            <person name="Barbazuk W.B."/>
            <person name="Barker E."/>
            <person name="Bennetzen J."/>
            <person name="Bezanilla M."/>
            <person name="Blankenship R."/>
            <person name="Cho S.H."/>
            <person name="Dutcher S."/>
            <person name="Estelle M."/>
            <person name="Fawcett J.A."/>
            <person name="Gundlach H."/>
            <person name="Hanada K."/>
            <person name="Heyl A."/>
            <person name="Hicks K.A."/>
            <person name="Hugh J."/>
            <person name="Lohr M."/>
            <person name="Mayer K."/>
            <person name="Melkozernov A."/>
            <person name="Murata T."/>
            <person name="Nelson D."/>
            <person name="Pils B."/>
            <person name="Prigge M."/>
            <person name="Reiss B."/>
            <person name="Renner T."/>
            <person name="Rombauts S."/>
            <person name="Rushton P."/>
            <person name="Sanderfoot A."/>
            <person name="Schween G."/>
            <person name="Shiu S.-H."/>
            <person name="Stueber K."/>
            <person name="Theodoulou F.L."/>
            <person name="Tu H."/>
            <person name="Van de Peer Y."/>
            <person name="Verrier P.J."/>
            <person name="Waters E."/>
            <person name="Wood A."/>
            <person name="Yang L."/>
            <person name="Cove D."/>
            <person name="Cuming A."/>
            <person name="Hasebe M."/>
            <person name="Lucas S."/>
            <person name="Mishler D.B."/>
            <person name="Reski R."/>
            <person name="Grigoriev I."/>
            <person name="Quatrano R.S."/>
            <person name="Boore J.L."/>
        </authorList>
    </citation>
    <scope>NUCLEOTIDE SEQUENCE [LARGE SCALE GENOMIC DNA]</scope>
    <source>
        <strain evidence="2 3">cv. Gransden 2004</strain>
    </source>
</reference>
<evidence type="ECO:0000313" key="1">
    <source>
        <dbReference type="EMBL" id="PNR33340.1"/>
    </source>
</evidence>